<reference evidence="8 9" key="1">
    <citation type="journal article" date="2019" name="Nat. Microbiol.">
        <title>Mediterranean grassland soil C-N compound turnover is dependent on rainfall and depth, and is mediated by genomically divergent microorganisms.</title>
        <authorList>
            <person name="Diamond S."/>
            <person name="Andeer P.F."/>
            <person name="Li Z."/>
            <person name="Crits-Christoph A."/>
            <person name="Burstein D."/>
            <person name="Anantharaman K."/>
            <person name="Lane K.R."/>
            <person name="Thomas B.C."/>
            <person name="Pan C."/>
            <person name="Northen T.R."/>
            <person name="Banfield J.F."/>
        </authorList>
    </citation>
    <scope>NUCLEOTIDE SEQUENCE [LARGE SCALE GENOMIC DNA]</scope>
    <source>
        <strain evidence="8">WS_4</strain>
    </source>
</reference>
<feature type="region of interest" description="Disordered" evidence="5">
    <location>
        <begin position="1"/>
        <end position="24"/>
    </location>
</feature>
<name>A0A538SNC8_UNCEI</name>
<dbReference type="AlphaFoldDB" id="A0A538SNC8"/>
<evidence type="ECO:0000313" key="8">
    <source>
        <dbReference type="EMBL" id="TMQ52874.1"/>
    </source>
</evidence>
<dbReference type="NCBIfam" id="TIGR03534">
    <property type="entry name" value="RF_mod_PrmC"/>
    <property type="match status" value="1"/>
</dbReference>
<dbReference type="InterPro" id="IPR050320">
    <property type="entry name" value="N5-glutamine_MTase"/>
</dbReference>
<dbReference type="Gene3D" id="1.10.8.10">
    <property type="entry name" value="DNA helicase RuvA subunit, C-terminal domain"/>
    <property type="match status" value="1"/>
</dbReference>
<dbReference type="InterPro" id="IPR019874">
    <property type="entry name" value="RF_methyltr_PrmC"/>
</dbReference>
<evidence type="ECO:0000259" key="6">
    <source>
        <dbReference type="Pfam" id="PF13649"/>
    </source>
</evidence>
<feature type="compositionally biased region" description="Polar residues" evidence="5">
    <location>
        <begin position="1"/>
        <end position="10"/>
    </location>
</feature>
<dbReference type="EC" id="2.1.1.297" evidence="4"/>
<feature type="domain" description="Methyltransferase" evidence="6">
    <location>
        <begin position="143"/>
        <end position="236"/>
    </location>
</feature>
<dbReference type="Pfam" id="PF13649">
    <property type="entry name" value="Methyltransf_25"/>
    <property type="match status" value="1"/>
</dbReference>
<feature type="binding site" evidence="4">
    <location>
        <position position="171"/>
    </location>
    <ligand>
        <name>S-adenosyl-L-methionine</name>
        <dbReference type="ChEBI" id="CHEBI:59789"/>
    </ligand>
</feature>
<comment type="function">
    <text evidence="4">Methylates the class 1 translation termination release factors RF1/PrfA and RF2/PrfB on the glutamine residue of the universally conserved GGQ motif.</text>
</comment>
<dbReference type="InterPro" id="IPR041698">
    <property type="entry name" value="Methyltransf_25"/>
</dbReference>
<evidence type="ECO:0000256" key="3">
    <source>
        <dbReference type="ARBA" id="ARBA00022691"/>
    </source>
</evidence>
<comment type="similarity">
    <text evidence="4">Belongs to the protein N5-glutamine methyltransferase family. PrmC subfamily.</text>
</comment>
<evidence type="ECO:0000256" key="5">
    <source>
        <dbReference type="SAM" id="MobiDB-lite"/>
    </source>
</evidence>
<dbReference type="InterPro" id="IPR029063">
    <property type="entry name" value="SAM-dependent_MTases_sf"/>
</dbReference>
<dbReference type="Pfam" id="PF17827">
    <property type="entry name" value="PrmC_N"/>
    <property type="match status" value="1"/>
</dbReference>
<feature type="domain" description="Release factor glutamine methyltransferase N-terminal" evidence="7">
    <location>
        <begin position="28"/>
        <end position="97"/>
    </location>
</feature>
<proteinExistence type="inferred from homology"/>
<keyword evidence="3 4" id="KW-0949">S-adenosyl-L-methionine</keyword>
<evidence type="ECO:0000313" key="9">
    <source>
        <dbReference type="Proteomes" id="UP000319829"/>
    </source>
</evidence>
<dbReference type="PANTHER" id="PTHR18895">
    <property type="entry name" value="HEMK METHYLTRANSFERASE"/>
    <property type="match status" value="1"/>
</dbReference>
<dbReference type="HAMAP" id="MF_02126">
    <property type="entry name" value="RF_methyltr_PrmC"/>
    <property type="match status" value="1"/>
</dbReference>
<comment type="caution">
    <text evidence="4">Lacks conserved residue(s) required for the propagation of feature annotation.</text>
</comment>
<comment type="catalytic activity">
    <reaction evidence="4">
        <text>L-glutaminyl-[peptide chain release factor] + S-adenosyl-L-methionine = N(5)-methyl-L-glutaminyl-[peptide chain release factor] + S-adenosyl-L-homocysteine + H(+)</text>
        <dbReference type="Rhea" id="RHEA:42896"/>
        <dbReference type="Rhea" id="RHEA-COMP:10271"/>
        <dbReference type="Rhea" id="RHEA-COMP:10272"/>
        <dbReference type="ChEBI" id="CHEBI:15378"/>
        <dbReference type="ChEBI" id="CHEBI:30011"/>
        <dbReference type="ChEBI" id="CHEBI:57856"/>
        <dbReference type="ChEBI" id="CHEBI:59789"/>
        <dbReference type="ChEBI" id="CHEBI:61891"/>
        <dbReference type="EC" id="2.1.1.297"/>
    </reaction>
</comment>
<feature type="binding site" evidence="4">
    <location>
        <position position="200"/>
    </location>
    <ligand>
        <name>S-adenosyl-L-methionine</name>
        <dbReference type="ChEBI" id="CHEBI:59789"/>
    </ligand>
</feature>
<gene>
    <name evidence="4 8" type="primary">prmC</name>
    <name evidence="8" type="ORF">E6K74_11295</name>
</gene>
<dbReference type="GO" id="GO:0102559">
    <property type="term" value="F:peptide chain release factor N(5)-glutamine methyltransferase activity"/>
    <property type="evidence" value="ECO:0007669"/>
    <property type="project" value="UniProtKB-EC"/>
</dbReference>
<dbReference type="GO" id="GO:0032259">
    <property type="term" value="P:methylation"/>
    <property type="evidence" value="ECO:0007669"/>
    <property type="project" value="UniProtKB-KW"/>
</dbReference>
<evidence type="ECO:0000256" key="2">
    <source>
        <dbReference type="ARBA" id="ARBA00022679"/>
    </source>
</evidence>
<keyword evidence="2 4" id="KW-0808">Transferase</keyword>
<dbReference type="NCBIfam" id="TIGR00536">
    <property type="entry name" value="hemK_fam"/>
    <property type="match status" value="1"/>
</dbReference>
<dbReference type="Proteomes" id="UP000319829">
    <property type="component" value="Unassembled WGS sequence"/>
</dbReference>
<sequence length="315" mass="33201">MSARQVTTVGAGQGGRAESGAAPTRTSVLAQASDLLQRSGVPSPAHDAEALLLHALATSRSELWANRNASVSEEESARLGRLLEARSRRVPLQHLLGEISFLGAELDIEPGVFVPRPETEGLVAHVLQELGAELAESPARGSILDLGTGTGAIPIAMLLALPEGWTATAIDRCEKAIALAARNARRNGVQERLRLTRADFRDPSLAIDFSPADVLVSNLPYIPSSSIPSLMPEVRDHDPLEALDGGPDGLDAFRAAAVGLPAWLKPGGLLALEIGGDQADRCMELFGPHLAGARVESDLAGTPRVLIGRMRGSRR</sequence>
<dbReference type="InterPro" id="IPR004556">
    <property type="entry name" value="HemK-like"/>
</dbReference>
<dbReference type="CDD" id="cd02440">
    <property type="entry name" value="AdoMet_MTases"/>
    <property type="match status" value="1"/>
</dbReference>
<protein>
    <recommendedName>
        <fullName evidence="4">Release factor glutamine methyltransferase</fullName>
        <shortName evidence="4">RF MTase</shortName>
        <ecNumber evidence="4">2.1.1.297</ecNumber>
    </recommendedName>
    <alternativeName>
        <fullName evidence="4">N5-glutamine methyltransferase PrmC</fullName>
    </alternativeName>
    <alternativeName>
        <fullName evidence="4">Protein-(glutamine-N5) MTase PrmC</fullName>
    </alternativeName>
    <alternativeName>
        <fullName evidence="4">Protein-glutamine N-methyltransferase PrmC</fullName>
    </alternativeName>
</protein>
<accession>A0A538SNC8</accession>
<organism evidence="8 9">
    <name type="scientific">Eiseniibacteriota bacterium</name>
    <dbReference type="NCBI Taxonomy" id="2212470"/>
    <lineage>
        <taxon>Bacteria</taxon>
        <taxon>Candidatus Eiseniibacteriota</taxon>
    </lineage>
</organism>
<feature type="binding site" evidence="4">
    <location>
        <begin position="147"/>
        <end position="151"/>
    </location>
    <ligand>
        <name>S-adenosyl-L-methionine</name>
        <dbReference type="ChEBI" id="CHEBI:59789"/>
    </ligand>
</feature>
<feature type="binding site" evidence="4">
    <location>
        <position position="218"/>
    </location>
    <ligand>
        <name>S-adenosyl-L-methionine</name>
        <dbReference type="ChEBI" id="CHEBI:59789"/>
    </ligand>
</feature>
<comment type="caution">
    <text evidence="8">The sequence shown here is derived from an EMBL/GenBank/DDBJ whole genome shotgun (WGS) entry which is preliminary data.</text>
</comment>
<dbReference type="PANTHER" id="PTHR18895:SF74">
    <property type="entry name" value="MTRF1L RELEASE FACTOR GLUTAMINE METHYLTRANSFERASE"/>
    <property type="match status" value="1"/>
</dbReference>
<dbReference type="SUPFAM" id="SSF53335">
    <property type="entry name" value="S-adenosyl-L-methionine-dependent methyltransferases"/>
    <property type="match status" value="1"/>
</dbReference>
<dbReference type="Gene3D" id="3.40.50.150">
    <property type="entry name" value="Vaccinia Virus protein VP39"/>
    <property type="match status" value="1"/>
</dbReference>
<dbReference type="InterPro" id="IPR040758">
    <property type="entry name" value="PrmC_N"/>
</dbReference>
<evidence type="ECO:0000256" key="4">
    <source>
        <dbReference type="HAMAP-Rule" id="MF_02126"/>
    </source>
</evidence>
<keyword evidence="1 4" id="KW-0489">Methyltransferase</keyword>
<evidence type="ECO:0000259" key="7">
    <source>
        <dbReference type="Pfam" id="PF17827"/>
    </source>
</evidence>
<dbReference type="EMBL" id="VBOU01000093">
    <property type="protein sequence ID" value="TMQ52874.1"/>
    <property type="molecule type" value="Genomic_DNA"/>
</dbReference>
<evidence type="ECO:0000256" key="1">
    <source>
        <dbReference type="ARBA" id="ARBA00022603"/>
    </source>
</evidence>